<organism evidence="1 2">
    <name type="scientific">Catharanthus roseus</name>
    <name type="common">Madagascar periwinkle</name>
    <name type="synonym">Vinca rosea</name>
    <dbReference type="NCBI Taxonomy" id="4058"/>
    <lineage>
        <taxon>Eukaryota</taxon>
        <taxon>Viridiplantae</taxon>
        <taxon>Streptophyta</taxon>
        <taxon>Embryophyta</taxon>
        <taxon>Tracheophyta</taxon>
        <taxon>Spermatophyta</taxon>
        <taxon>Magnoliopsida</taxon>
        <taxon>eudicotyledons</taxon>
        <taxon>Gunneridae</taxon>
        <taxon>Pentapetalae</taxon>
        <taxon>asterids</taxon>
        <taxon>lamiids</taxon>
        <taxon>Gentianales</taxon>
        <taxon>Apocynaceae</taxon>
        <taxon>Rauvolfioideae</taxon>
        <taxon>Vinceae</taxon>
        <taxon>Catharanthinae</taxon>
        <taxon>Catharanthus</taxon>
    </lineage>
</organism>
<sequence>MRQLCASPSFSASISLFKDSGYFSGLQIVGAILFWIKTTFIFLCHITKSDLPSNLSVSIFGTDMIKWKTRIFLLSCPRSSSSSPDERTENFTFSCNRKCRGEDDLAGDERAADRGVTVVEQQRATTSCSDDLYVWHNIKKLQPAAPEAAAEV</sequence>
<evidence type="ECO:0000313" key="1">
    <source>
        <dbReference type="EMBL" id="KAI5677139.1"/>
    </source>
</evidence>
<dbReference type="Proteomes" id="UP001060085">
    <property type="component" value="Linkage Group LG02"/>
</dbReference>
<comment type="caution">
    <text evidence="1">The sequence shown here is derived from an EMBL/GenBank/DDBJ whole genome shotgun (WGS) entry which is preliminary data.</text>
</comment>
<dbReference type="EMBL" id="CM044702">
    <property type="protein sequence ID" value="KAI5677139.1"/>
    <property type="molecule type" value="Genomic_DNA"/>
</dbReference>
<gene>
    <name evidence="1" type="ORF">M9H77_08089</name>
</gene>
<proteinExistence type="predicted"/>
<accession>A0ACC0BX09</accession>
<evidence type="ECO:0000313" key="2">
    <source>
        <dbReference type="Proteomes" id="UP001060085"/>
    </source>
</evidence>
<reference evidence="2" key="1">
    <citation type="journal article" date="2023" name="Nat. Plants">
        <title>Single-cell RNA sequencing provides a high-resolution roadmap for understanding the multicellular compartmentation of specialized metabolism.</title>
        <authorList>
            <person name="Sun S."/>
            <person name="Shen X."/>
            <person name="Li Y."/>
            <person name="Li Y."/>
            <person name="Wang S."/>
            <person name="Li R."/>
            <person name="Zhang H."/>
            <person name="Shen G."/>
            <person name="Guo B."/>
            <person name="Wei J."/>
            <person name="Xu J."/>
            <person name="St-Pierre B."/>
            <person name="Chen S."/>
            <person name="Sun C."/>
        </authorList>
    </citation>
    <scope>NUCLEOTIDE SEQUENCE [LARGE SCALE GENOMIC DNA]</scope>
</reference>
<name>A0ACC0BX09_CATRO</name>
<keyword evidence="2" id="KW-1185">Reference proteome</keyword>
<protein>
    <submittedName>
        <fullName evidence="1">Uncharacterized protein</fullName>
    </submittedName>
</protein>